<protein>
    <submittedName>
        <fullName evidence="2">Uncharacterized protein</fullName>
    </submittedName>
</protein>
<keyword evidence="3" id="KW-1185">Reference proteome</keyword>
<dbReference type="EMBL" id="BNEK01000005">
    <property type="protein sequence ID" value="GHJ33740.1"/>
    <property type="molecule type" value="Genomic_DNA"/>
</dbReference>
<dbReference type="Proteomes" id="UP001054854">
    <property type="component" value="Unassembled WGS sequence"/>
</dbReference>
<evidence type="ECO:0000313" key="2">
    <source>
        <dbReference type="EMBL" id="GHJ33740.1"/>
    </source>
</evidence>
<feature type="region of interest" description="Disordered" evidence="1">
    <location>
        <begin position="1"/>
        <end position="20"/>
    </location>
</feature>
<reference evidence="2" key="1">
    <citation type="submission" date="2024-05" db="EMBL/GenBank/DDBJ databases">
        <title>Whole genome shotgun sequence of Streptomyces hygroscopicus NBRC 113678.</title>
        <authorList>
            <person name="Komaki H."/>
            <person name="Tamura T."/>
        </authorList>
    </citation>
    <scope>NUCLEOTIDE SEQUENCE</scope>
    <source>
        <strain evidence="2">N11-34</strain>
    </source>
</reference>
<gene>
    <name evidence="2" type="ORF">TPA0910_81730</name>
</gene>
<organism evidence="2 3">
    <name type="scientific">Streptomyces hygroscopicus</name>
    <dbReference type="NCBI Taxonomy" id="1912"/>
    <lineage>
        <taxon>Bacteria</taxon>
        <taxon>Bacillati</taxon>
        <taxon>Actinomycetota</taxon>
        <taxon>Actinomycetes</taxon>
        <taxon>Kitasatosporales</taxon>
        <taxon>Streptomycetaceae</taxon>
        <taxon>Streptomyces</taxon>
        <taxon>Streptomyces violaceusniger group</taxon>
    </lineage>
</organism>
<name>A0ABQ3UDQ8_STRHY</name>
<evidence type="ECO:0000313" key="3">
    <source>
        <dbReference type="Proteomes" id="UP001054854"/>
    </source>
</evidence>
<evidence type="ECO:0000256" key="1">
    <source>
        <dbReference type="SAM" id="MobiDB-lite"/>
    </source>
</evidence>
<proteinExistence type="predicted"/>
<comment type="caution">
    <text evidence="2">The sequence shown here is derived from an EMBL/GenBank/DDBJ whole genome shotgun (WGS) entry which is preliminary data.</text>
</comment>
<feature type="compositionally biased region" description="Gly residues" evidence="1">
    <location>
        <begin position="39"/>
        <end position="49"/>
    </location>
</feature>
<accession>A0ABQ3UDQ8</accession>
<feature type="region of interest" description="Disordered" evidence="1">
    <location>
        <begin position="28"/>
        <end position="59"/>
    </location>
</feature>
<sequence length="235" mass="25549">MAPDGALDHPVPLQTTQCPGQGTLRHALARRGTPSGNGPRAGSGPGEGDGTPRSARAGIRTRMRIVQAEEWRSKAGPWARAVLPDGQELDVIVTGWTRTPDGQWWCQAEAIMPTRYEDADGHSRPAGAPTAITLAADRVAPIPGEDYSVVPRDGEIAGRQWLLEKLHQYGPDDPARRLHRRDCWQARLEHTRITTAEAAGLLGAPDVDVCDVCRPDRALRPATDRVRGLAAYREI</sequence>
<dbReference type="InterPro" id="IPR046200">
    <property type="entry name" value="DUF6233"/>
</dbReference>
<dbReference type="Pfam" id="PF19746">
    <property type="entry name" value="DUF6233"/>
    <property type="match status" value="1"/>
</dbReference>